<evidence type="ECO:0000256" key="10">
    <source>
        <dbReference type="ARBA" id="ARBA00023008"/>
    </source>
</evidence>
<organism evidence="19 20">
    <name type="scientific">Spirulina subsalsa FACHB-351</name>
    <dbReference type="NCBI Taxonomy" id="234711"/>
    <lineage>
        <taxon>Bacteria</taxon>
        <taxon>Bacillati</taxon>
        <taxon>Cyanobacteriota</taxon>
        <taxon>Cyanophyceae</taxon>
        <taxon>Spirulinales</taxon>
        <taxon>Spirulinaceae</taxon>
        <taxon>Spirulina</taxon>
    </lineage>
</organism>
<feature type="domain" description="Cytochrome oxidase subunit II transmembrane region profile" evidence="18">
    <location>
        <begin position="26"/>
        <end position="124"/>
    </location>
</feature>
<comment type="similarity">
    <text evidence="2 14">Belongs to the cytochrome c oxidase subunit 2 family.</text>
</comment>
<dbReference type="EMBL" id="JAIHOM010000107">
    <property type="protein sequence ID" value="MCW6038071.1"/>
    <property type="molecule type" value="Genomic_DNA"/>
</dbReference>
<evidence type="ECO:0000313" key="19">
    <source>
        <dbReference type="EMBL" id="MCW6038071.1"/>
    </source>
</evidence>
<dbReference type="InterPro" id="IPR001505">
    <property type="entry name" value="Copper_CuA"/>
</dbReference>
<sequence>MAKEKETVPISLITLTLGIAVTGISFWYGQNNGLLPEQVSEQAPLVDDFFQVMVTIGTALFLLVEGAIVFIMIKFRRKKGDETDAPYVEGNLPLEIFWTAIPAFIVIGLGIYSVDVYSQMGGFDAIGSGIAHNHSHHSVEIASLPGSEANLLMAEGDNREYGMGATPVEGKLPPDLTVNVTGIQYAWLFNYPDTGIVAGELHVPVGKDVQLSIEAQDVIHSFWLPQFRIKQDAIPGEKTLLRFVATQTGHYPVVCAELCGAYHGAMRTEVIVHNQEEYNQWVAENQIAAVPDLNKAVAVQQERSDGAFLEPFVEQMGVNEHTVTALQHLH</sequence>
<dbReference type="InterPro" id="IPR002429">
    <property type="entry name" value="CcO_II-like_C"/>
</dbReference>
<dbReference type="PROSITE" id="PS00078">
    <property type="entry name" value="COX2"/>
    <property type="match status" value="1"/>
</dbReference>
<dbReference type="InterPro" id="IPR045187">
    <property type="entry name" value="CcO_II"/>
</dbReference>
<evidence type="ECO:0000256" key="11">
    <source>
        <dbReference type="ARBA" id="ARBA00023136"/>
    </source>
</evidence>
<dbReference type="Proteomes" id="UP001526426">
    <property type="component" value="Unassembled WGS sequence"/>
</dbReference>
<feature type="transmembrane region" description="Helical" evidence="16">
    <location>
        <begin position="49"/>
        <end position="73"/>
    </location>
</feature>
<proteinExistence type="inferred from homology"/>
<accession>A0ABT3L980</accession>
<keyword evidence="8 14" id="KW-0249">Electron transport</keyword>
<evidence type="ECO:0000256" key="6">
    <source>
        <dbReference type="ARBA" id="ARBA00022723"/>
    </source>
</evidence>
<keyword evidence="7" id="KW-1278">Translocase</keyword>
<keyword evidence="5 14" id="KW-0812">Transmembrane</keyword>
<dbReference type="EC" id="7.1.1.9" evidence="15"/>
<comment type="cofactor">
    <cofactor evidence="15">
        <name>Cu cation</name>
        <dbReference type="ChEBI" id="CHEBI:23378"/>
    </cofactor>
    <text evidence="15">Binds a copper A center.</text>
</comment>
<dbReference type="InterPro" id="IPR011759">
    <property type="entry name" value="Cyt_c_oxidase_su2_TM_dom"/>
</dbReference>
<evidence type="ECO:0000256" key="8">
    <source>
        <dbReference type="ARBA" id="ARBA00022982"/>
    </source>
</evidence>
<dbReference type="CDD" id="cd13919">
    <property type="entry name" value="CuRO_HCO_II_like_5"/>
    <property type="match status" value="1"/>
</dbReference>
<dbReference type="PRINTS" id="PR01166">
    <property type="entry name" value="CYCOXIDASEII"/>
</dbReference>
<protein>
    <recommendedName>
        <fullName evidence="15">Cytochrome c oxidase subunit 2</fullName>
        <ecNumber evidence="15">7.1.1.9</ecNumber>
    </recommendedName>
</protein>
<comment type="catalytic activity">
    <reaction evidence="13 15">
        <text>4 Fe(II)-[cytochrome c] + O2 + 8 H(+)(in) = 4 Fe(III)-[cytochrome c] + 2 H2O + 4 H(+)(out)</text>
        <dbReference type="Rhea" id="RHEA:11436"/>
        <dbReference type="Rhea" id="RHEA-COMP:10350"/>
        <dbReference type="Rhea" id="RHEA-COMP:14399"/>
        <dbReference type="ChEBI" id="CHEBI:15377"/>
        <dbReference type="ChEBI" id="CHEBI:15378"/>
        <dbReference type="ChEBI" id="CHEBI:15379"/>
        <dbReference type="ChEBI" id="CHEBI:29033"/>
        <dbReference type="ChEBI" id="CHEBI:29034"/>
        <dbReference type="EC" id="7.1.1.9"/>
    </reaction>
</comment>
<dbReference type="PROSITE" id="PS50999">
    <property type="entry name" value="COX2_TM"/>
    <property type="match status" value="1"/>
</dbReference>
<dbReference type="RefSeq" id="WP_265265963.1">
    <property type="nucleotide sequence ID" value="NZ_JAIHOM010000107.1"/>
</dbReference>
<dbReference type="Pfam" id="PF02790">
    <property type="entry name" value="COX2_TM"/>
    <property type="match status" value="1"/>
</dbReference>
<dbReference type="InterPro" id="IPR036257">
    <property type="entry name" value="Cyt_c_oxidase_su2_TM_sf"/>
</dbReference>
<dbReference type="PANTHER" id="PTHR22888">
    <property type="entry name" value="CYTOCHROME C OXIDASE, SUBUNIT II"/>
    <property type="match status" value="1"/>
</dbReference>
<comment type="subcellular location">
    <subcellularLocation>
        <location evidence="14">Cell membrane</location>
        <topology evidence="14">Multi-pass membrane protein</topology>
    </subcellularLocation>
    <subcellularLocation>
        <location evidence="1">Membrane</location>
        <topology evidence="1">Multi-pass membrane protein</topology>
    </subcellularLocation>
</comment>
<evidence type="ECO:0000256" key="2">
    <source>
        <dbReference type="ARBA" id="ARBA00007866"/>
    </source>
</evidence>
<keyword evidence="20" id="KW-1185">Reference proteome</keyword>
<dbReference type="Gene3D" id="2.60.40.420">
    <property type="entry name" value="Cupredoxins - blue copper proteins"/>
    <property type="match status" value="1"/>
</dbReference>
<evidence type="ECO:0000256" key="3">
    <source>
        <dbReference type="ARBA" id="ARBA00022448"/>
    </source>
</evidence>
<feature type="transmembrane region" description="Helical" evidence="16">
    <location>
        <begin position="12"/>
        <end position="29"/>
    </location>
</feature>
<dbReference type="InterPro" id="IPR008972">
    <property type="entry name" value="Cupredoxin"/>
</dbReference>
<keyword evidence="6 15" id="KW-0479">Metal-binding</keyword>
<evidence type="ECO:0000256" key="1">
    <source>
        <dbReference type="ARBA" id="ARBA00004141"/>
    </source>
</evidence>
<comment type="caution">
    <text evidence="19">The sequence shown here is derived from an EMBL/GenBank/DDBJ whole genome shotgun (WGS) entry which is preliminary data.</text>
</comment>
<evidence type="ECO:0000256" key="16">
    <source>
        <dbReference type="SAM" id="Phobius"/>
    </source>
</evidence>
<reference evidence="19 20" key="1">
    <citation type="submission" date="2021-08" db="EMBL/GenBank/DDBJ databases">
        <title>Draft genome sequence of Spirulina subsalsa with high tolerance to salinity and hype-accumulation of phycocyanin.</title>
        <authorList>
            <person name="Pei H."/>
            <person name="Jiang L."/>
        </authorList>
    </citation>
    <scope>NUCLEOTIDE SEQUENCE [LARGE SCALE GENOMIC DNA]</scope>
    <source>
        <strain evidence="19 20">FACHB-351</strain>
    </source>
</reference>
<dbReference type="SUPFAM" id="SSF81464">
    <property type="entry name" value="Cytochrome c oxidase subunit II-like, transmembrane region"/>
    <property type="match status" value="1"/>
</dbReference>
<evidence type="ECO:0000256" key="14">
    <source>
        <dbReference type="RuleBase" id="RU000456"/>
    </source>
</evidence>
<evidence type="ECO:0000313" key="20">
    <source>
        <dbReference type="Proteomes" id="UP001526426"/>
    </source>
</evidence>
<name>A0ABT3L980_9CYAN</name>
<evidence type="ECO:0000256" key="5">
    <source>
        <dbReference type="ARBA" id="ARBA00022692"/>
    </source>
</evidence>
<dbReference type="PANTHER" id="PTHR22888:SF9">
    <property type="entry name" value="CYTOCHROME C OXIDASE SUBUNIT 2"/>
    <property type="match status" value="1"/>
</dbReference>
<keyword evidence="10 15" id="KW-0186">Copper</keyword>
<evidence type="ECO:0000256" key="7">
    <source>
        <dbReference type="ARBA" id="ARBA00022967"/>
    </source>
</evidence>
<dbReference type="Gene3D" id="1.10.287.90">
    <property type="match status" value="1"/>
</dbReference>
<gene>
    <name evidence="19" type="ORF">K4A83_17590</name>
</gene>
<evidence type="ECO:0000256" key="15">
    <source>
        <dbReference type="RuleBase" id="RU004024"/>
    </source>
</evidence>
<keyword evidence="3 14" id="KW-0813">Transport</keyword>
<evidence type="ECO:0000259" key="18">
    <source>
        <dbReference type="PROSITE" id="PS50999"/>
    </source>
</evidence>
<dbReference type="PROSITE" id="PS50857">
    <property type="entry name" value="COX2_CUA"/>
    <property type="match status" value="1"/>
</dbReference>
<evidence type="ECO:0000259" key="17">
    <source>
        <dbReference type="PROSITE" id="PS50857"/>
    </source>
</evidence>
<feature type="transmembrane region" description="Helical" evidence="16">
    <location>
        <begin position="94"/>
        <end position="114"/>
    </location>
</feature>
<evidence type="ECO:0000256" key="12">
    <source>
        <dbReference type="ARBA" id="ARBA00024688"/>
    </source>
</evidence>
<feature type="domain" description="Cytochrome oxidase subunit II copper A binding" evidence="17">
    <location>
        <begin position="173"/>
        <end position="284"/>
    </location>
</feature>
<evidence type="ECO:0000256" key="4">
    <source>
        <dbReference type="ARBA" id="ARBA00022660"/>
    </source>
</evidence>
<dbReference type="SUPFAM" id="SSF49503">
    <property type="entry name" value="Cupredoxins"/>
    <property type="match status" value="1"/>
</dbReference>
<evidence type="ECO:0000256" key="13">
    <source>
        <dbReference type="ARBA" id="ARBA00047816"/>
    </source>
</evidence>
<keyword evidence="11 16" id="KW-0472">Membrane</keyword>
<evidence type="ECO:0000256" key="9">
    <source>
        <dbReference type="ARBA" id="ARBA00022989"/>
    </source>
</evidence>
<keyword evidence="9 16" id="KW-1133">Transmembrane helix</keyword>
<dbReference type="Pfam" id="PF00116">
    <property type="entry name" value="COX2"/>
    <property type="match status" value="1"/>
</dbReference>
<keyword evidence="4 14" id="KW-0679">Respiratory chain</keyword>
<comment type="function">
    <text evidence="12 15">Subunits I and II form the functional core of the enzyme complex. Electrons originating in cytochrome c are transferred via heme a and Cu(A) to the binuclear center formed by heme a3 and Cu(B).</text>
</comment>